<dbReference type="AlphaFoldDB" id="D2QF31"/>
<dbReference type="InterPro" id="IPR011712">
    <property type="entry name" value="Sig_transdc_His_kin_sub3_dim/P"/>
</dbReference>
<dbReference type="InterPro" id="IPR003594">
    <property type="entry name" value="HATPase_dom"/>
</dbReference>
<evidence type="ECO:0000256" key="10">
    <source>
        <dbReference type="ARBA" id="ARBA00022989"/>
    </source>
</evidence>
<evidence type="ECO:0000256" key="2">
    <source>
        <dbReference type="ARBA" id="ARBA00004141"/>
    </source>
</evidence>
<dbReference type="Pfam" id="PF13675">
    <property type="entry name" value="PilJ"/>
    <property type="match status" value="1"/>
</dbReference>
<dbReference type="Gene3D" id="1.20.5.1930">
    <property type="match status" value="1"/>
</dbReference>
<evidence type="ECO:0000256" key="1">
    <source>
        <dbReference type="ARBA" id="ARBA00000085"/>
    </source>
</evidence>
<comment type="subcellular location">
    <subcellularLocation>
        <location evidence="2">Membrane</location>
        <topology evidence="2">Multi-pass membrane protein</topology>
    </subcellularLocation>
</comment>
<evidence type="ECO:0000259" key="14">
    <source>
        <dbReference type="PROSITE" id="PS50109"/>
    </source>
</evidence>
<evidence type="ECO:0000256" key="8">
    <source>
        <dbReference type="ARBA" id="ARBA00022777"/>
    </source>
</evidence>
<dbReference type="GO" id="GO:0016020">
    <property type="term" value="C:membrane"/>
    <property type="evidence" value="ECO:0007669"/>
    <property type="project" value="UniProtKB-SubCell"/>
</dbReference>
<evidence type="ECO:0000256" key="12">
    <source>
        <dbReference type="ARBA" id="ARBA00023136"/>
    </source>
</evidence>
<sequence length="494" mass="56361">MTQLDEQVARRLTRFYMIALTVIAVLSISGLLFIKQTISNHYDDSRVVNVAGRQRMLSQRLTKLSLLRIQGLTTADSASFDSLLHSWSQSHIQFRNGRLNMEKVYTVRKSKSLDSMFTRIEPVFQSIYSGFARINNPQATQADKKTALQVILRDEFPYLQQMNAIVFQVDTESFERVRSLERIEWVLTFATLLTLLIEGLFIFRPVVNHTKNVIRRLARSEKALQMANSHMEIANHELEATNQHLAYSNQKLVDTQKELLRTTEEKYQLQLAEENVRSAALLEGQEEERRRFARELHDGIGQMLTGLKLHAEKLKSTSFADEKQKQRFAELCDLIADTIQTTRQVSYNLMPSTLSDFGLGSTLRLLAEQSTRSTGVQVIFSGPTDARRLNPAMEIGLYRIAQEALHNAVKYAEAQTIKIILQQSPQKLELAIEDDGKGFVMKTSQKDDKLLPSINGLQNMRTRTRLLNGEFSITSKPKKGTKVRVRVNLSDNPN</sequence>
<feature type="transmembrane region" description="Helical" evidence="13">
    <location>
        <begin position="15"/>
        <end position="34"/>
    </location>
</feature>
<protein>
    <recommendedName>
        <fullName evidence="3">histidine kinase</fullName>
        <ecNumber evidence="3">2.7.13.3</ecNumber>
    </recommendedName>
</protein>
<keyword evidence="5 15" id="KW-0808">Transferase</keyword>
<reference evidence="15 16" key="1">
    <citation type="journal article" date="2010" name="Stand. Genomic Sci.">
        <title>Complete genome sequence of Spirosoma linguale type strain (1).</title>
        <authorList>
            <person name="Lail K."/>
            <person name="Sikorski J."/>
            <person name="Saunders E."/>
            <person name="Lapidus A."/>
            <person name="Glavina Del Rio T."/>
            <person name="Copeland A."/>
            <person name="Tice H."/>
            <person name="Cheng J.-F."/>
            <person name="Lucas S."/>
            <person name="Nolan M."/>
            <person name="Bruce D."/>
            <person name="Goodwin L."/>
            <person name="Pitluck S."/>
            <person name="Ivanova N."/>
            <person name="Mavromatis K."/>
            <person name="Ovchinnikova G."/>
            <person name="Pati A."/>
            <person name="Chen A."/>
            <person name="Palaniappan K."/>
            <person name="Land M."/>
            <person name="Hauser L."/>
            <person name="Chang Y.-J."/>
            <person name="Jeffries C.D."/>
            <person name="Chain P."/>
            <person name="Brettin T."/>
            <person name="Detter J.C."/>
            <person name="Schuetze A."/>
            <person name="Rohde M."/>
            <person name="Tindall B.J."/>
            <person name="Goeker M."/>
            <person name="Bristow J."/>
            <person name="Eisen J.A."/>
            <person name="Markowitz V."/>
            <person name="Hugenholtz P."/>
            <person name="Kyrpides N.C."/>
            <person name="Klenk H.-P."/>
            <person name="Chen F."/>
        </authorList>
    </citation>
    <scope>NUCLEOTIDE SEQUENCE [LARGE SCALE GENOMIC DNA]</scope>
    <source>
        <strain evidence="16">ATCC 33905 / DSM 74 / LMG 10896 / Claus 1</strain>
    </source>
</reference>
<keyword evidence="6 13" id="KW-0812">Transmembrane</keyword>
<dbReference type="InterPro" id="IPR050482">
    <property type="entry name" value="Sensor_HK_TwoCompSys"/>
</dbReference>
<keyword evidence="8 15" id="KW-0418">Kinase</keyword>
<evidence type="ECO:0000256" key="3">
    <source>
        <dbReference type="ARBA" id="ARBA00012438"/>
    </source>
</evidence>
<dbReference type="GO" id="GO:0046983">
    <property type="term" value="F:protein dimerization activity"/>
    <property type="evidence" value="ECO:0007669"/>
    <property type="project" value="InterPro"/>
</dbReference>
<proteinExistence type="predicted"/>
<keyword evidence="4" id="KW-0597">Phosphoprotein</keyword>
<dbReference type="GO" id="GO:0000155">
    <property type="term" value="F:phosphorelay sensor kinase activity"/>
    <property type="evidence" value="ECO:0007669"/>
    <property type="project" value="InterPro"/>
</dbReference>
<evidence type="ECO:0000256" key="9">
    <source>
        <dbReference type="ARBA" id="ARBA00022840"/>
    </source>
</evidence>
<dbReference type="SUPFAM" id="SSF55874">
    <property type="entry name" value="ATPase domain of HSP90 chaperone/DNA topoisomerase II/histidine kinase"/>
    <property type="match status" value="1"/>
</dbReference>
<dbReference type="SMART" id="SM00387">
    <property type="entry name" value="HATPase_c"/>
    <property type="match status" value="1"/>
</dbReference>
<dbReference type="eggNOG" id="COG4585">
    <property type="taxonomic scope" value="Bacteria"/>
</dbReference>
<feature type="transmembrane region" description="Helical" evidence="13">
    <location>
        <begin position="185"/>
        <end position="203"/>
    </location>
</feature>
<organism evidence="15 16">
    <name type="scientific">Spirosoma linguale (strain ATCC 33905 / DSM 74 / LMG 10896 / Claus 1)</name>
    <dbReference type="NCBI Taxonomy" id="504472"/>
    <lineage>
        <taxon>Bacteria</taxon>
        <taxon>Pseudomonadati</taxon>
        <taxon>Bacteroidota</taxon>
        <taxon>Cytophagia</taxon>
        <taxon>Cytophagales</taxon>
        <taxon>Cytophagaceae</taxon>
        <taxon>Spirosoma</taxon>
    </lineage>
</organism>
<dbReference type="CDD" id="cd16917">
    <property type="entry name" value="HATPase_UhpB-NarQ-NarX-like"/>
    <property type="match status" value="1"/>
</dbReference>
<evidence type="ECO:0000313" key="16">
    <source>
        <dbReference type="Proteomes" id="UP000002028"/>
    </source>
</evidence>
<dbReference type="PANTHER" id="PTHR24421">
    <property type="entry name" value="NITRATE/NITRITE SENSOR PROTEIN NARX-RELATED"/>
    <property type="match status" value="1"/>
</dbReference>
<dbReference type="InterPro" id="IPR005467">
    <property type="entry name" value="His_kinase_dom"/>
</dbReference>
<evidence type="ECO:0000256" key="5">
    <source>
        <dbReference type="ARBA" id="ARBA00022679"/>
    </source>
</evidence>
<keyword evidence="9" id="KW-0067">ATP-binding</keyword>
<dbReference type="GO" id="GO:0005524">
    <property type="term" value="F:ATP binding"/>
    <property type="evidence" value="ECO:0007669"/>
    <property type="project" value="UniProtKB-KW"/>
</dbReference>
<dbReference type="EC" id="2.7.13.3" evidence="3"/>
<dbReference type="HOGENOM" id="CLU_039270_0_0_10"/>
<evidence type="ECO:0000256" key="6">
    <source>
        <dbReference type="ARBA" id="ARBA00022692"/>
    </source>
</evidence>
<dbReference type="KEGG" id="sli:Slin_5408"/>
<dbReference type="InterPro" id="IPR029095">
    <property type="entry name" value="NarX-like_N"/>
</dbReference>
<evidence type="ECO:0000256" key="4">
    <source>
        <dbReference type="ARBA" id="ARBA00022553"/>
    </source>
</evidence>
<keyword evidence="12 13" id="KW-0472">Membrane</keyword>
<dbReference type="PROSITE" id="PS50109">
    <property type="entry name" value="HIS_KIN"/>
    <property type="match status" value="1"/>
</dbReference>
<feature type="domain" description="Histidine kinase" evidence="14">
    <location>
        <begin position="295"/>
        <end position="491"/>
    </location>
</feature>
<dbReference type="InterPro" id="IPR036890">
    <property type="entry name" value="HATPase_C_sf"/>
</dbReference>
<accession>D2QF31</accession>
<dbReference type="RefSeq" id="WP_012929871.1">
    <property type="nucleotide sequence ID" value="NC_013730.1"/>
</dbReference>
<dbReference type="PANTHER" id="PTHR24421:SF10">
    <property type="entry name" value="NITRATE_NITRITE SENSOR PROTEIN NARQ"/>
    <property type="match status" value="1"/>
</dbReference>
<dbReference type="Gene3D" id="3.30.565.10">
    <property type="entry name" value="Histidine kinase-like ATPase, C-terminal domain"/>
    <property type="match status" value="1"/>
</dbReference>
<name>D2QF31_SPILD</name>
<evidence type="ECO:0000256" key="7">
    <source>
        <dbReference type="ARBA" id="ARBA00022741"/>
    </source>
</evidence>
<comment type="catalytic activity">
    <reaction evidence="1">
        <text>ATP + protein L-histidine = ADP + protein N-phospho-L-histidine.</text>
        <dbReference type="EC" id="2.7.13.3"/>
    </reaction>
</comment>
<gene>
    <name evidence="15" type="ordered locus">Slin_5408</name>
</gene>
<evidence type="ECO:0000313" key="15">
    <source>
        <dbReference type="EMBL" id="ADB41375.1"/>
    </source>
</evidence>
<evidence type="ECO:0000256" key="11">
    <source>
        <dbReference type="ARBA" id="ARBA00023012"/>
    </source>
</evidence>
<dbReference type="Proteomes" id="UP000002028">
    <property type="component" value="Chromosome"/>
</dbReference>
<dbReference type="Pfam" id="PF07730">
    <property type="entry name" value="HisKA_3"/>
    <property type="match status" value="1"/>
</dbReference>
<keyword evidence="7" id="KW-0547">Nucleotide-binding</keyword>
<keyword evidence="11" id="KW-0902">Two-component regulatory system</keyword>
<evidence type="ECO:0000256" key="13">
    <source>
        <dbReference type="SAM" id="Phobius"/>
    </source>
</evidence>
<keyword evidence="16" id="KW-1185">Reference proteome</keyword>
<dbReference type="EMBL" id="CP001769">
    <property type="protein sequence ID" value="ADB41375.1"/>
    <property type="molecule type" value="Genomic_DNA"/>
</dbReference>
<keyword evidence="10 13" id="KW-1133">Transmembrane helix</keyword>
<dbReference type="Pfam" id="PF02518">
    <property type="entry name" value="HATPase_c"/>
    <property type="match status" value="1"/>
</dbReference>
<dbReference type="STRING" id="504472.Slin_5408"/>